<dbReference type="RefSeq" id="WP_107895101.1">
    <property type="nucleotide sequence ID" value="NZ_PYWM01000007.1"/>
</dbReference>
<accession>A0A4U2ZC94</accession>
<comment type="caution">
    <text evidence="1">The sequence shown here is derived from an EMBL/GenBank/DDBJ whole genome shotgun (WGS) entry which is preliminary data.</text>
</comment>
<dbReference type="SUPFAM" id="SSF53335">
    <property type="entry name" value="S-adenosyl-L-methionine-dependent methyltransferases"/>
    <property type="match status" value="1"/>
</dbReference>
<reference evidence="1 2" key="1">
    <citation type="submission" date="2019-04" db="EMBL/GenBank/DDBJ databases">
        <title>Lysinibacillus genome sequencing.</title>
        <authorList>
            <person name="Dunlap C."/>
        </authorList>
    </citation>
    <scope>NUCLEOTIDE SEQUENCE [LARGE SCALE GENOMIC DNA]</scope>
    <source>
        <strain evidence="1 2">CCTCC AB 2010389</strain>
    </source>
</reference>
<dbReference type="AlphaFoldDB" id="A0A4U2ZC94"/>
<evidence type="ECO:0000313" key="1">
    <source>
        <dbReference type="EMBL" id="TKI72276.1"/>
    </source>
</evidence>
<dbReference type="PANTHER" id="PTHR35276">
    <property type="entry name" value="S-ADENOSYL-L-METHIONINE-DEPENDENT METHYLTRANSFERASES SUPERFAMILY PROTEIN"/>
    <property type="match status" value="1"/>
</dbReference>
<dbReference type="EMBL" id="SZPU01000008">
    <property type="protein sequence ID" value="TKI72276.1"/>
    <property type="molecule type" value="Genomic_DNA"/>
</dbReference>
<sequence>MKLQRVLQYAQQLLIDSIQEGDTVVDATAGNGHDTLFLAQLVGDNGQVYAFDVQKNAVDATLHRLLDNALEHRALVLHTGHENIAKHVQKPVAAAIFNLGYLPGSDHDIVTKPNTTILAIQDLLQLLKIGGLIVLVIYHGHPGGKEERDAVIDFVSQLPQKYVHVLKYEFLNQQNDPPFVIALEKMKDFPVPVAQTILNAQAAACDGTLK</sequence>
<gene>
    <name evidence="1" type="ORF">FC756_02945</name>
</gene>
<dbReference type="Pfam" id="PF06962">
    <property type="entry name" value="rRNA_methylase"/>
    <property type="match status" value="1"/>
</dbReference>
<dbReference type="Proteomes" id="UP000308744">
    <property type="component" value="Unassembled WGS sequence"/>
</dbReference>
<keyword evidence="1" id="KW-0808">Transferase</keyword>
<dbReference type="GO" id="GO:0032259">
    <property type="term" value="P:methylation"/>
    <property type="evidence" value="ECO:0007669"/>
    <property type="project" value="UniProtKB-KW"/>
</dbReference>
<keyword evidence="2" id="KW-1185">Reference proteome</keyword>
<protein>
    <submittedName>
        <fullName evidence="1">Methyltransferase domain-containing protein</fullName>
    </submittedName>
</protein>
<dbReference type="Gene3D" id="3.40.50.150">
    <property type="entry name" value="Vaccinia Virus protein VP39"/>
    <property type="match status" value="1"/>
</dbReference>
<proteinExistence type="predicted"/>
<dbReference type="PANTHER" id="PTHR35276:SF1">
    <property type="entry name" value="TRNA (MNM(5)S(2)U34)-METHYLTRANSFERASE, CHLOROPLASTIC"/>
    <property type="match status" value="1"/>
</dbReference>
<dbReference type="GO" id="GO:0008168">
    <property type="term" value="F:methyltransferase activity"/>
    <property type="evidence" value="ECO:0007669"/>
    <property type="project" value="UniProtKB-KW"/>
</dbReference>
<name>A0A4U2ZC94_9BACI</name>
<evidence type="ECO:0000313" key="2">
    <source>
        <dbReference type="Proteomes" id="UP000308744"/>
    </source>
</evidence>
<keyword evidence="1" id="KW-0489">Methyltransferase</keyword>
<organism evidence="1 2">
    <name type="scientific">Lysinibacillus mangiferihumi</name>
    <dbReference type="NCBI Taxonomy" id="1130819"/>
    <lineage>
        <taxon>Bacteria</taxon>
        <taxon>Bacillati</taxon>
        <taxon>Bacillota</taxon>
        <taxon>Bacilli</taxon>
        <taxon>Bacillales</taxon>
        <taxon>Bacillaceae</taxon>
        <taxon>Lysinibacillus</taxon>
    </lineage>
</organism>
<dbReference type="InterPro" id="IPR029063">
    <property type="entry name" value="SAM-dependent_MTases_sf"/>
</dbReference>
<dbReference type="InterPro" id="IPR010719">
    <property type="entry name" value="MnmM_MeTrfase"/>
</dbReference>